<dbReference type="RefSeq" id="XP_038728110.1">
    <property type="nucleotide sequence ID" value="XM_038880992.1"/>
</dbReference>
<reference evidence="1 2" key="1">
    <citation type="journal article" date="2020" name="Genome Biol. Evol.">
        <title>Comparative genomics of Sclerotiniaceae.</title>
        <authorList>
            <person name="Valero Jimenez C.A."/>
            <person name="Steentjes M."/>
            <person name="Scholten O.E."/>
            <person name="Van Kan J.A.L."/>
        </authorList>
    </citation>
    <scope>NUCLEOTIDE SEQUENCE [LARGE SCALE GENOMIC DNA]</scope>
    <source>
        <strain evidence="1 2">MUCL 94</strain>
    </source>
</reference>
<keyword evidence="2" id="KW-1185">Reference proteome</keyword>
<gene>
    <name evidence="1" type="ORF">EAE97_010477</name>
</gene>
<evidence type="ECO:0000313" key="2">
    <source>
        <dbReference type="Proteomes" id="UP000710849"/>
    </source>
</evidence>
<dbReference type="Proteomes" id="UP000710849">
    <property type="component" value="Unassembled WGS sequence"/>
</dbReference>
<proteinExistence type="predicted"/>
<accession>A0A9P5HZM5</accession>
<evidence type="ECO:0000313" key="1">
    <source>
        <dbReference type="EMBL" id="KAF7925396.1"/>
    </source>
</evidence>
<sequence length="69" mass="8196">MHRLDGNTRLEFVSRNAKHYMKLRRAWLPDCIQINSPIDLLASKITKIRTRQSYAIAFAQERRTAWHVT</sequence>
<dbReference type="AlphaFoldDB" id="A0A9P5HZM5"/>
<protein>
    <submittedName>
        <fullName evidence="1">Uncharacterized protein</fullName>
    </submittedName>
</protein>
<organism evidence="1 2">
    <name type="scientific">Botrytis byssoidea</name>
    <dbReference type="NCBI Taxonomy" id="139641"/>
    <lineage>
        <taxon>Eukaryota</taxon>
        <taxon>Fungi</taxon>
        <taxon>Dikarya</taxon>
        <taxon>Ascomycota</taxon>
        <taxon>Pezizomycotina</taxon>
        <taxon>Leotiomycetes</taxon>
        <taxon>Helotiales</taxon>
        <taxon>Sclerotiniaceae</taxon>
        <taxon>Botrytis</taxon>
    </lineage>
</organism>
<name>A0A9P5HZM5_9HELO</name>
<dbReference type="GeneID" id="62154065"/>
<comment type="caution">
    <text evidence="1">The sequence shown here is derived from an EMBL/GenBank/DDBJ whole genome shotgun (WGS) entry which is preliminary data.</text>
</comment>
<dbReference type="EMBL" id="RCSW01000028">
    <property type="protein sequence ID" value="KAF7925396.1"/>
    <property type="molecule type" value="Genomic_DNA"/>
</dbReference>